<protein>
    <submittedName>
        <fullName evidence="1">DNA pilot protein</fullName>
    </submittedName>
</protein>
<sequence>MANVLPYVMQGNMTAAQSQQKYNDWYGNSSSGVSNASNLLNDVSGAFDKFNTIANANSARSASEARIQREWQEVQNAKAMSFNASEAAKNRDWQAYMSNTAHQREVADLKAAGLNPVLSAMNGNGASVGSGATAAGVTSAGAKGEVDTSANGAIVGLLSSLLSYRSQQEAVKTQTASNLAIAERNNATSALISEIGAAATRYAAGANAGAILGSAQTSAEASRANAQVSADAAKYGQVLSYLASIYGSDNALAGTKYASDNSLTGSKYSAQMGLQGSMYSANKSHDALIKNQKNAYTIAQMQGLTSIINSVSNIIG</sequence>
<proteinExistence type="predicted"/>
<organism evidence="1">
    <name type="scientific">Dulem virus 115</name>
    <dbReference type="NCBI Taxonomy" id="3145592"/>
    <lineage>
        <taxon>Viruses</taxon>
        <taxon>Monodnaviria</taxon>
        <taxon>Sangervirae</taxon>
        <taxon>Phixviricota</taxon>
        <taxon>Malgrandaviricetes</taxon>
        <taxon>Petitvirales</taxon>
        <taxon>Microviridae</taxon>
        <taxon>Microvirus</taxon>
    </lineage>
</organism>
<evidence type="ECO:0000313" key="1">
    <source>
        <dbReference type="EMBL" id="XCD07972.1"/>
    </source>
</evidence>
<name>A0AAU8B6L6_9VIRU</name>
<reference evidence="1" key="1">
    <citation type="submission" date="2024-03" db="EMBL/GenBank/DDBJ databases">
        <title>Diverse circular DNA viruses in blood, oral, and fecal samples of captive lemurs.</title>
        <authorList>
            <person name="Paietta E.N."/>
            <person name="Kraberger S."/>
            <person name="Lund M.C."/>
            <person name="Custer J.M."/>
            <person name="Vargas K.M."/>
            <person name="Ehmke E.E."/>
            <person name="Yoder A.D."/>
            <person name="Varsani A."/>
        </authorList>
    </citation>
    <scope>NUCLEOTIDE SEQUENCE</scope>
    <source>
        <strain evidence="1">Duke_28FS_104</strain>
    </source>
</reference>
<dbReference type="EMBL" id="PP511837">
    <property type="protein sequence ID" value="XCD07972.1"/>
    <property type="molecule type" value="Genomic_DNA"/>
</dbReference>
<accession>A0AAU8B6L6</accession>